<dbReference type="Proteomes" id="UP000235392">
    <property type="component" value="Unassembled WGS sequence"/>
</dbReference>
<keyword evidence="2" id="KW-0732">Signal</keyword>
<evidence type="ECO:0000313" key="3">
    <source>
        <dbReference type="EMBL" id="PLW47047.1"/>
    </source>
</evidence>
<reference evidence="5 6" key="1">
    <citation type="submission" date="2017-11" db="EMBL/GenBank/DDBJ databases">
        <title>De novo assembly and phasing of dikaryotic genomes from two isolates of Puccinia coronata f. sp. avenae, the causal agent of oat crown rust.</title>
        <authorList>
            <person name="Miller M.E."/>
            <person name="Zhang Y."/>
            <person name="Omidvar V."/>
            <person name="Sperschneider J."/>
            <person name="Schwessinger B."/>
            <person name="Raley C."/>
            <person name="Palmer J.M."/>
            <person name="Garnica D."/>
            <person name="Upadhyaya N."/>
            <person name="Rathjen J."/>
            <person name="Taylor J.M."/>
            <person name="Park R.F."/>
            <person name="Dodds P.N."/>
            <person name="Hirsch C.D."/>
            <person name="Kianian S.F."/>
            <person name="Figueroa M."/>
        </authorList>
    </citation>
    <scope>NUCLEOTIDE SEQUENCE [LARGE SCALE GENOMIC DNA]</scope>
    <source>
        <strain evidence="4">12NC29</strain>
        <strain evidence="3">12SD80</strain>
    </source>
</reference>
<accession>A0A2N5W046</accession>
<organism evidence="4 5">
    <name type="scientific">Puccinia coronata f. sp. avenae</name>
    <dbReference type="NCBI Taxonomy" id="200324"/>
    <lineage>
        <taxon>Eukaryota</taxon>
        <taxon>Fungi</taxon>
        <taxon>Dikarya</taxon>
        <taxon>Basidiomycota</taxon>
        <taxon>Pucciniomycotina</taxon>
        <taxon>Pucciniomycetes</taxon>
        <taxon>Pucciniales</taxon>
        <taxon>Pucciniaceae</taxon>
        <taxon>Puccinia</taxon>
    </lineage>
</organism>
<evidence type="ECO:0000256" key="1">
    <source>
        <dbReference type="SAM" id="MobiDB-lite"/>
    </source>
</evidence>
<gene>
    <name evidence="4" type="ORF">PCANC_03524</name>
    <name evidence="3" type="ORF">PCASD_03917</name>
</gene>
<protein>
    <submittedName>
        <fullName evidence="4">Uncharacterized protein</fullName>
    </submittedName>
</protein>
<dbReference type="Proteomes" id="UP000235388">
    <property type="component" value="Unassembled WGS sequence"/>
</dbReference>
<evidence type="ECO:0000313" key="4">
    <source>
        <dbReference type="EMBL" id="PLW55629.1"/>
    </source>
</evidence>
<feature type="signal peptide" evidence="2">
    <location>
        <begin position="1"/>
        <end position="22"/>
    </location>
</feature>
<feature type="compositionally biased region" description="Low complexity" evidence="1">
    <location>
        <begin position="140"/>
        <end position="160"/>
    </location>
</feature>
<dbReference type="AlphaFoldDB" id="A0A2N5W046"/>
<dbReference type="EMBL" id="PGCI01000034">
    <property type="protein sequence ID" value="PLW47047.1"/>
    <property type="molecule type" value="Genomic_DNA"/>
</dbReference>
<feature type="region of interest" description="Disordered" evidence="1">
    <location>
        <begin position="128"/>
        <end position="173"/>
    </location>
</feature>
<dbReference type="EMBL" id="PGCJ01000030">
    <property type="protein sequence ID" value="PLW55629.1"/>
    <property type="molecule type" value="Genomic_DNA"/>
</dbReference>
<proteinExistence type="predicted"/>
<keyword evidence="5" id="KW-1185">Reference proteome</keyword>
<evidence type="ECO:0000313" key="6">
    <source>
        <dbReference type="Proteomes" id="UP000235392"/>
    </source>
</evidence>
<name>A0A2N5W046_9BASI</name>
<evidence type="ECO:0000313" key="5">
    <source>
        <dbReference type="Proteomes" id="UP000235388"/>
    </source>
</evidence>
<sequence length="198" mass="18406">MTFKARSILLLVAIGSFQASLALPAGEVPVASAPGGISLADNTTSPAGGKTAGTAVTLGDNTGVTPAKAAGGFGGGGATTTSLATPGGAGAGGGAAGGGGAAAAKVKTAGLTQAELVEACAPLLNAPKLSQAPATPPKNATSAATPPKSSASQTQSQGQAPKPAPGKDRSGAVPLSGNAASAVSLPIILSISIAWLFG</sequence>
<comment type="caution">
    <text evidence="4">The sequence shown here is derived from an EMBL/GenBank/DDBJ whole genome shotgun (WGS) entry which is preliminary data.</text>
</comment>
<evidence type="ECO:0000256" key="2">
    <source>
        <dbReference type="SAM" id="SignalP"/>
    </source>
</evidence>
<feature type="chain" id="PRO_5015084127" evidence="2">
    <location>
        <begin position="23"/>
        <end position="198"/>
    </location>
</feature>